<organism evidence="1 2">
    <name type="scientific">Aspergillus fijiensis CBS 313.89</name>
    <dbReference type="NCBI Taxonomy" id="1448319"/>
    <lineage>
        <taxon>Eukaryota</taxon>
        <taxon>Fungi</taxon>
        <taxon>Dikarya</taxon>
        <taxon>Ascomycota</taxon>
        <taxon>Pezizomycotina</taxon>
        <taxon>Eurotiomycetes</taxon>
        <taxon>Eurotiomycetidae</taxon>
        <taxon>Eurotiales</taxon>
        <taxon>Aspergillaceae</taxon>
        <taxon>Aspergillus</taxon>
    </lineage>
</organism>
<evidence type="ECO:0008006" key="3">
    <source>
        <dbReference type="Google" id="ProtNLM"/>
    </source>
</evidence>
<dbReference type="Proteomes" id="UP000249789">
    <property type="component" value="Unassembled WGS sequence"/>
</dbReference>
<evidence type="ECO:0000313" key="2">
    <source>
        <dbReference type="Proteomes" id="UP000249789"/>
    </source>
</evidence>
<gene>
    <name evidence="1" type="ORF">BO72DRAFT_53706</name>
</gene>
<keyword evidence="2" id="KW-1185">Reference proteome</keyword>
<name>A0A8G1W0A1_9EURO</name>
<dbReference type="AlphaFoldDB" id="A0A8G1W0A1"/>
<dbReference type="InterPro" id="IPR036770">
    <property type="entry name" value="Ankyrin_rpt-contain_sf"/>
</dbReference>
<dbReference type="OrthoDB" id="626167at2759"/>
<dbReference type="GeneID" id="63867834"/>
<sequence length="404" mass="45058">MPDIDIPNKFENDTSLHSLSTTYHPEDEFEQACEILLEHDPPADLNAQTRRDATPLSIAFETKDDPARRGLFLLHKGASPTLFTDQGKDIFFAIANNAILHDKDTYDLITAVLQYICSGRSATESKAKGTGDIHETYQKLFLPNQGAIHSLIAAVVRGKVRTTTLLLSLGLRSRLNDLDPSKPRGFTVLDHALHSAELSRRAHMEKLAMYKPGPAQRAAVDDQVVYDDGQGPPARAAEAYHAFPVVLRCLCEEGAKRACELEMSDSHADGAGAVIDGTYIQQQQWWDWTSIYTYKFTPVTQPHRERWELLYELARYPVGWKEEQIEELAERYAAEIWRPDTRFLEEEEDRQFVGAVVAKIGVVDGGGDDEGSVVRLEAVDPLKGKVEVTVGVADGRVVSKTKIK</sequence>
<dbReference type="VEuPathDB" id="FungiDB:BO72DRAFT_53706"/>
<accession>A0A8G1W0A1</accession>
<dbReference type="Gene3D" id="1.25.40.20">
    <property type="entry name" value="Ankyrin repeat-containing domain"/>
    <property type="match status" value="1"/>
</dbReference>
<protein>
    <recommendedName>
        <fullName evidence="3">Ankyrin repeat protein</fullName>
    </recommendedName>
</protein>
<evidence type="ECO:0000313" key="1">
    <source>
        <dbReference type="EMBL" id="RAK79157.1"/>
    </source>
</evidence>
<dbReference type="RefSeq" id="XP_040803167.1">
    <property type="nucleotide sequence ID" value="XM_040950499.1"/>
</dbReference>
<dbReference type="EMBL" id="KZ824634">
    <property type="protein sequence ID" value="RAK79157.1"/>
    <property type="molecule type" value="Genomic_DNA"/>
</dbReference>
<proteinExistence type="predicted"/>
<reference evidence="1 2" key="1">
    <citation type="submission" date="2018-02" db="EMBL/GenBank/DDBJ databases">
        <title>The genomes of Aspergillus section Nigri reveals drivers in fungal speciation.</title>
        <authorList>
            <consortium name="DOE Joint Genome Institute"/>
            <person name="Vesth T.C."/>
            <person name="Nybo J."/>
            <person name="Theobald S."/>
            <person name="Brandl J."/>
            <person name="Frisvad J.C."/>
            <person name="Nielsen K.F."/>
            <person name="Lyhne E.K."/>
            <person name="Kogle M.E."/>
            <person name="Kuo A."/>
            <person name="Riley R."/>
            <person name="Clum A."/>
            <person name="Nolan M."/>
            <person name="Lipzen A."/>
            <person name="Salamov A."/>
            <person name="Henrissat B."/>
            <person name="Wiebenga A."/>
            <person name="De vries R.P."/>
            <person name="Grigoriev I.V."/>
            <person name="Mortensen U.H."/>
            <person name="Andersen M.R."/>
            <person name="Baker S.E."/>
        </authorList>
    </citation>
    <scope>NUCLEOTIDE SEQUENCE [LARGE SCALE GENOMIC DNA]</scope>
    <source>
        <strain evidence="1 2">CBS 313.89</strain>
    </source>
</reference>